<keyword evidence="2" id="KW-1185">Reference proteome</keyword>
<sequence>SFPAAAGPFGSPSSTGYLPVFGAHPVCTSTSFHTDSGYDLCGTAVDGFPGIRRTCSDSPSSH</sequence>
<protein>
    <submittedName>
        <fullName evidence="1">Uncharacterized protein</fullName>
    </submittedName>
</protein>
<dbReference type="AlphaFoldDB" id="A0A2I0HEU4"/>
<evidence type="ECO:0000313" key="2">
    <source>
        <dbReference type="Proteomes" id="UP000233551"/>
    </source>
</evidence>
<proteinExistence type="predicted"/>
<reference evidence="1 2" key="1">
    <citation type="submission" date="2017-11" db="EMBL/GenBank/DDBJ databases">
        <title>De-novo sequencing of pomegranate (Punica granatum L.) genome.</title>
        <authorList>
            <person name="Akparov Z."/>
            <person name="Amiraslanov A."/>
            <person name="Hajiyeva S."/>
            <person name="Abbasov M."/>
            <person name="Kaur K."/>
            <person name="Hamwieh A."/>
            <person name="Solovyev V."/>
            <person name="Salamov A."/>
            <person name="Braich B."/>
            <person name="Kosarev P."/>
            <person name="Mahmoud A."/>
            <person name="Hajiyev E."/>
            <person name="Babayeva S."/>
            <person name="Izzatullayeva V."/>
            <person name="Mammadov A."/>
            <person name="Mammadov A."/>
            <person name="Sharifova S."/>
            <person name="Ojaghi J."/>
            <person name="Eynullazada K."/>
            <person name="Bayramov B."/>
            <person name="Abdulazimova A."/>
            <person name="Shahmuradov I."/>
        </authorList>
    </citation>
    <scope>NUCLEOTIDE SEQUENCE [LARGE SCALE GENOMIC DNA]</scope>
    <source>
        <strain evidence="2">cv. AG2017</strain>
        <tissue evidence="1">Leaf</tissue>
    </source>
</reference>
<organism evidence="1 2">
    <name type="scientific">Punica granatum</name>
    <name type="common">Pomegranate</name>
    <dbReference type="NCBI Taxonomy" id="22663"/>
    <lineage>
        <taxon>Eukaryota</taxon>
        <taxon>Viridiplantae</taxon>
        <taxon>Streptophyta</taxon>
        <taxon>Embryophyta</taxon>
        <taxon>Tracheophyta</taxon>
        <taxon>Spermatophyta</taxon>
        <taxon>Magnoliopsida</taxon>
        <taxon>eudicotyledons</taxon>
        <taxon>Gunneridae</taxon>
        <taxon>Pentapetalae</taxon>
        <taxon>rosids</taxon>
        <taxon>malvids</taxon>
        <taxon>Myrtales</taxon>
        <taxon>Lythraceae</taxon>
        <taxon>Punica</taxon>
    </lineage>
</organism>
<feature type="non-terminal residue" evidence="1">
    <location>
        <position position="1"/>
    </location>
</feature>
<comment type="caution">
    <text evidence="1">The sequence shown here is derived from an EMBL/GenBank/DDBJ whole genome shotgun (WGS) entry which is preliminary data.</text>
</comment>
<dbReference type="EMBL" id="PGOL01039215">
    <property type="protein sequence ID" value="PKI18328.1"/>
    <property type="molecule type" value="Genomic_DNA"/>
</dbReference>
<gene>
    <name evidence="1" type="ORF">CRG98_049398</name>
</gene>
<name>A0A2I0HEU4_PUNGR</name>
<dbReference type="Proteomes" id="UP000233551">
    <property type="component" value="Unassembled WGS sequence"/>
</dbReference>
<accession>A0A2I0HEU4</accession>
<evidence type="ECO:0000313" key="1">
    <source>
        <dbReference type="EMBL" id="PKI18328.1"/>
    </source>
</evidence>